<dbReference type="PANTHER" id="PTHR42905:SF5">
    <property type="entry name" value="CARBOXYVINYL-CARBOXYPHOSPHONATE PHOSPHORYLMUTASE, CHLOROPLASTIC"/>
    <property type="match status" value="1"/>
</dbReference>
<evidence type="ECO:0000313" key="1">
    <source>
        <dbReference type="EMBL" id="GFS37563.1"/>
    </source>
</evidence>
<protein>
    <submittedName>
        <fullName evidence="1">Phosphoenolpyruvate carboxylase family protein</fullName>
    </submittedName>
</protein>
<evidence type="ECO:0000313" key="2">
    <source>
        <dbReference type="Proteomes" id="UP000585474"/>
    </source>
</evidence>
<name>A0A7J0DL58_9ERIC</name>
<dbReference type="EMBL" id="BJWL01000283">
    <property type="protein sequence ID" value="GFS37563.1"/>
    <property type="molecule type" value="Genomic_DNA"/>
</dbReference>
<dbReference type="Gene3D" id="3.20.20.60">
    <property type="entry name" value="Phosphoenolpyruvate-binding domains"/>
    <property type="match status" value="1"/>
</dbReference>
<keyword evidence="1" id="KW-0670">Pyruvate</keyword>
<keyword evidence="2" id="KW-1185">Reference proteome</keyword>
<dbReference type="GO" id="GO:0016833">
    <property type="term" value="F:oxo-acid-lyase activity"/>
    <property type="evidence" value="ECO:0007669"/>
    <property type="project" value="UniProtKB-ARBA"/>
</dbReference>
<organism evidence="1 2">
    <name type="scientific">Actinidia rufa</name>
    <dbReference type="NCBI Taxonomy" id="165716"/>
    <lineage>
        <taxon>Eukaryota</taxon>
        <taxon>Viridiplantae</taxon>
        <taxon>Streptophyta</taxon>
        <taxon>Embryophyta</taxon>
        <taxon>Tracheophyta</taxon>
        <taxon>Spermatophyta</taxon>
        <taxon>Magnoliopsida</taxon>
        <taxon>eudicotyledons</taxon>
        <taxon>Gunneridae</taxon>
        <taxon>Pentapetalae</taxon>
        <taxon>asterids</taxon>
        <taxon>Ericales</taxon>
        <taxon>Actinidiaceae</taxon>
        <taxon>Actinidia</taxon>
    </lineage>
</organism>
<comment type="caution">
    <text evidence="1">The sequence shown here is derived from an EMBL/GenBank/DDBJ whole genome shotgun (WGS) entry which is preliminary data.</text>
</comment>
<dbReference type="AlphaFoldDB" id="A0A7J0DL58"/>
<reference evidence="2" key="1">
    <citation type="submission" date="2019-07" db="EMBL/GenBank/DDBJ databases">
        <title>De Novo Assembly of kiwifruit Actinidia rufa.</title>
        <authorList>
            <person name="Sugita-Konishi S."/>
            <person name="Sato K."/>
            <person name="Mori E."/>
            <person name="Abe Y."/>
            <person name="Kisaki G."/>
            <person name="Hamano K."/>
            <person name="Suezawa K."/>
            <person name="Otani M."/>
            <person name="Fukuda T."/>
            <person name="Manabe T."/>
            <person name="Gomi K."/>
            <person name="Tabuchi M."/>
            <person name="Akimitsu K."/>
            <person name="Kataoka I."/>
        </authorList>
    </citation>
    <scope>NUCLEOTIDE SEQUENCE [LARGE SCALE GENOMIC DNA]</scope>
    <source>
        <strain evidence="2">cv. Fuchu</strain>
    </source>
</reference>
<accession>A0A7J0DL58</accession>
<dbReference type="PANTHER" id="PTHR42905">
    <property type="entry name" value="PHOSPHOENOLPYRUVATE CARBOXYLASE"/>
    <property type="match status" value="1"/>
</dbReference>
<proteinExistence type="predicted"/>
<dbReference type="Pfam" id="PF13714">
    <property type="entry name" value="PEP_mutase"/>
    <property type="match status" value="1"/>
</dbReference>
<dbReference type="InterPro" id="IPR040442">
    <property type="entry name" value="Pyrv_kinase-like_dom_sf"/>
</dbReference>
<gene>
    <name evidence="1" type="ORF">Acr_00g0052740</name>
</gene>
<dbReference type="Proteomes" id="UP000585474">
    <property type="component" value="Unassembled WGS sequence"/>
</dbReference>
<dbReference type="SUPFAM" id="SSF51621">
    <property type="entry name" value="Phosphoenolpyruvate/pyruvate domain"/>
    <property type="match status" value="1"/>
</dbReference>
<dbReference type="CDD" id="cd00377">
    <property type="entry name" value="ICL_PEPM"/>
    <property type="match status" value="1"/>
</dbReference>
<dbReference type="OrthoDB" id="429143at2759"/>
<dbReference type="InterPro" id="IPR039556">
    <property type="entry name" value="ICL/PEPM"/>
</dbReference>
<dbReference type="InterPro" id="IPR015813">
    <property type="entry name" value="Pyrv/PenolPyrv_kinase-like_dom"/>
</dbReference>
<sequence length="320" mass="34532">MSIIMAGNVASLHYPSSRMGSMVRKTSIYPTASMETRIHRLIKDHGTVLIPGCYDALSAAILEKTGFKAGFISGYSLSASLLAKPDLGFLTTPEIAAAARFVCAAAPHIPIMVDADNGGGNALNVKRTVEDLIGAGAAGCFLEVIPADEHATKIAAAREAIGNSDFFLVARTEARATSEKYGLSEAISRANLYLEAGADACFVGAPRSDDELIEIGRKVEGFKVCTMLEGGVTPLHTPDELRAMGFHLAIHPLTSLFASTRAMVDILKTLKDHGTTRDHLKRLTSFDEFHELVNLETWFELEARTYTFNEKQIELVDAAN</sequence>